<evidence type="ECO:0000256" key="1">
    <source>
        <dbReference type="ARBA" id="ARBA00006484"/>
    </source>
</evidence>
<dbReference type="PRINTS" id="PR00081">
    <property type="entry name" value="GDHRDH"/>
</dbReference>
<dbReference type="EMBL" id="JAEPQZ010000003">
    <property type="protein sequence ID" value="KAG2183411.1"/>
    <property type="molecule type" value="Genomic_DNA"/>
</dbReference>
<dbReference type="GO" id="GO:0016491">
    <property type="term" value="F:oxidoreductase activity"/>
    <property type="evidence" value="ECO:0007669"/>
    <property type="project" value="UniProtKB-KW"/>
</dbReference>
<dbReference type="CDD" id="cd05327">
    <property type="entry name" value="retinol-DH_like_SDR_c_like"/>
    <property type="match status" value="1"/>
</dbReference>
<proteinExistence type="inferred from homology"/>
<comment type="caution">
    <text evidence="3">The sequence shown here is derived from an EMBL/GenBank/DDBJ whole genome shotgun (WGS) entry which is preliminary data.</text>
</comment>
<dbReference type="PANTHER" id="PTHR24320:SF148">
    <property type="entry name" value="NAD(P)-BINDING ROSSMANN-FOLD SUPERFAMILY PROTEIN"/>
    <property type="match status" value="1"/>
</dbReference>
<accession>A0A8H7UF37</accession>
<dbReference type="Pfam" id="PF00106">
    <property type="entry name" value="adh_short"/>
    <property type="match status" value="1"/>
</dbReference>
<dbReference type="Gene3D" id="3.40.50.720">
    <property type="entry name" value="NAD(P)-binding Rossmann-like Domain"/>
    <property type="match status" value="1"/>
</dbReference>
<evidence type="ECO:0000313" key="3">
    <source>
        <dbReference type="EMBL" id="KAG2183411.1"/>
    </source>
</evidence>
<keyword evidence="4" id="KW-1185">Reference proteome</keyword>
<evidence type="ECO:0000256" key="2">
    <source>
        <dbReference type="ARBA" id="ARBA00023002"/>
    </source>
</evidence>
<reference evidence="3" key="1">
    <citation type="submission" date="2020-12" db="EMBL/GenBank/DDBJ databases">
        <title>Metabolic potential, ecology and presence of endohyphal bacteria is reflected in genomic diversity of Mucoromycotina.</title>
        <authorList>
            <person name="Muszewska A."/>
            <person name="Okrasinska A."/>
            <person name="Steczkiewicz K."/>
            <person name="Drgas O."/>
            <person name="Orlowska M."/>
            <person name="Perlinska-Lenart U."/>
            <person name="Aleksandrzak-Piekarczyk T."/>
            <person name="Szatraj K."/>
            <person name="Zielenkiewicz U."/>
            <person name="Pilsyk S."/>
            <person name="Malc E."/>
            <person name="Mieczkowski P."/>
            <person name="Kruszewska J.S."/>
            <person name="Biernat P."/>
            <person name="Pawlowska J."/>
        </authorList>
    </citation>
    <scope>NUCLEOTIDE SEQUENCE</scope>
    <source>
        <strain evidence="3">WA0000067209</strain>
    </source>
</reference>
<dbReference type="InterPro" id="IPR002347">
    <property type="entry name" value="SDR_fam"/>
</dbReference>
<dbReference type="SUPFAM" id="SSF51735">
    <property type="entry name" value="NAD(P)-binding Rossmann-fold domains"/>
    <property type="match status" value="1"/>
</dbReference>
<sequence>MPASKTLVHAVNAEPEGYRYTTEQVLSSLPGGVSVSNKVFIVTGSHSGLGEETARALSAHGAHVIVATRSETSGHAAIDRIKKGNPQAKLQWMHLDLSDLDSVQEFVKEFHKTSLPLHVLICNAGIMAHPYAKTKQGFESQFGTNHIGHFLLIKLLMDDLIKSGPGSRVIVVSSRGHRWAGVRYDDPGFEDGKAYDPWKAYGQSKTANILCARTFNEKFGDKGVEFFSLHPGVCSTNLASGMSEDVKKEMLSMMPPGSESMFTNDPPKWMKTIEQCAATQVWGATSPELNGKGGAYLDDCHIGKPLTEEAEDVTGENGRRLYDMSMKAVSNYL</sequence>
<dbReference type="InterPro" id="IPR036291">
    <property type="entry name" value="NAD(P)-bd_dom_sf"/>
</dbReference>
<evidence type="ECO:0000313" key="4">
    <source>
        <dbReference type="Proteomes" id="UP000654370"/>
    </source>
</evidence>
<dbReference type="Proteomes" id="UP000654370">
    <property type="component" value="Unassembled WGS sequence"/>
</dbReference>
<comment type="similarity">
    <text evidence="1">Belongs to the short-chain dehydrogenases/reductases (SDR) family.</text>
</comment>
<name>A0A8H7UF37_MORIS</name>
<dbReference type="AlphaFoldDB" id="A0A8H7UF37"/>
<keyword evidence="2" id="KW-0560">Oxidoreductase</keyword>
<organism evidence="3 4">
    <name type="scientific">Mortierella isabellina</name>
    <name type="common">Filamentous fungus</name>
    <name type="synonym">Umbelopsis isabellina</name>
    <dbReference type="NCBI Taxonomy" id="91625"/>
    <lineage>
        <taxon>Eukaryota</taxon>
        <taxon>Fungi</taxon>
        <taxon>Fungi incertae sedis</taxon>
        <taxon>Mucoromycota</taxon>
        <taxon>Mucoromycotina</taxon>
        <taxon>Umbelopsidomycetes</taxon>
        <taxon>Umbelopsidales</taxon>
        <taxon>Umbelopsidaceae</taxon>
        <taxon>Umbelopsis</taxon>
    </lineage>
</organism>
<gene>
    <name evidence="3" type="ORF">INT43_006417</name>
</gene>
<protein>
    <submittedName>
        <fullName evidence="3">Uncharacterized protein</fullName>
    </submittedName>
</protein>
<dbReference type="OrthoDB" id="191139at2759"/>
<dbReference type="PANTHER" id="PTHR24320">
    <property type="entry name" value="RETINOL DEHYDROGENASE"/>
    <property type="match status" value="1"/>
</dbReference>